<dbReference type="InterPro" id="IPR027256">
    <property type="entry name" value="P-typ_ATPase_IB"/>
</dbReference>
<keyword evidence="5 10" id="KW-0547">Nucleotide-binding</keyword>
<feature type="transmembrane region" description="Helical" evidence="10">
    <location>
        <begin position="1072"/>
        <end position="1093"/>
    </location>
</feature>
<dbReference type="InterPro" id="IPR023214">
    <property type="entry name" value="HAD_sf"/>
</dbReference>
<dbReference type="SUPFAM" id="SSF81665">
    <property type="entry name" value="Calcium ATPase, transmembrane domain M"/>
    <property type="match status" value="1"/>
</dbReference>
<dbReference type="GO" id="GO:0043682">
    <property type="term" value="F:P-type divalent copper transporter activity"/>
    <property type="evidence" value="ECO:0007669"/>
    <property type="project" value="TreeGrafter"/>
</dbReference>
<dbReference type="OMA" id="DVIRVPH"/>
<dbReference type="Proteomes" id="UP000053558">
    <property type="component" value="Unassembled WGS sequence"/>
</dbReference>
<dbReference type="GO" id="GO:0005524">
    <property type="term" value="F:ATP binding"/>
    <property type="evidence" value="ECO:0007669"/>
    <property type="project" value="UniProtKB-UniRule"/>
</dbReference>
<dbReference type="KEGG" id="cput:CONPUDRAFT_130582"/>
<dbReference type="PROSITE" id="PS00154">
    <property type="entry name" value="ATPASE_E1_E2"/>
    <property type="match status" value="1"/>
</dbReference>
<evidence type="ECO:0000256" key="4">
    <source>
        <dbReference type="ARBA" id="ARBA00022723"/>
    </source>
</evidence>
<feature type="transmembrane region" description="Helical" evidence="10">
    <location>
        <begin position="331"/>
        <end position="357"/>
    </location>
</feature>
<dbReference type="GO" id="GO:0016887">
    <property type="term" value="F:ATP hydrolysis activity"/>
    <property type="evidence" value="ECO:0007669"/>
    <property type="project" value="InterPro"/>
</dbReference>
<evidence type="ECO:0000256" key="7">
    <source>
        <dbReference type="ARBA" id="ARBA00022967"/>
    </source>
</evidence>
<dbReference type="PROSITE" id="PS50846">
    <property type="entry name" value="HMA_2"/>
    <property type="match status" value="2"/>
</dbReference>
<dbReference type="CDD" id="cd02094">
    <property type="entry name" value="P-type_ATPase_Cu-like"/>
    <property type="match status" value="1"/>
</dbReference>
<dbReference type="PANTHER" id="PTHR43520:SF32">
    <property type="entry name" value="COPPER RESISTANCE P-TYPE ATPASE (EUROFUNG)"/>
    <property type="match status" value="1"/>
</dbReference>
<dbReference type="PANTHER" id="PTHR43520">
    <property type="entry name" value="ATP7, ISOFORM B"/>
    <property type="match status" value="1"/>
</dbReference>
<keyword evidence="3 10" id="KW-0812">Transmembrane</keyword>
<evidence type="ECO:0000259" key="11">
    <source>
        <dbReference type="PROSITE" id="PS50846"/>
    </source>
</evidence>
<dbReference type="InterPro" id="IPR023299">
    <property type="entry name" value="ATPase_P-typ_cyto_dom_N"/>
</dbReference>
<feature type="transmembrane region" description="Helical" evidence="10">
    <location>
        <begin position="429"/>
        <end position="452"/>
    </location>
</feature>
<evidence type="ECO:0000313" key="13">
    <source>
        <dbReference type="Proteomes" id="UP000053558"/>
    </source>
</evidence>
<dbReference type="InterPro" id="IPR036163">
    <property type="entry name" value="HMA_dom_sf"/>
</dbReference>
<evidence type="ECO:0000256" key="9">
    <source>
        <dbReference type="ARBA" id="ARBA00023136"/>
    </source>
</evidence>
<dbReference type="GO" id="GO:0016020">
    <property type="term" value="C:membrane"/>
    <property type="evidence" value="ECO:0007669"/>
    <property type="project" value="UniProtKB-SubCell"/>
</dbReference>
<dbReference type="FunFam" id="3.30.70.100:FF:000001">
    <property type="entry name" value="ATPase copper transporting beta"/>
    <property type="match status" value="1"/>
</dbReference>
<keyword evidence="13" id="KW-1185">Reference proteome</keyword>
<feature type="transmembrane region" description="Helical" evidence="10">
    <location>
        <begin position="464"/>
        <end position="482"/>
    </location>
</feature>
<dbReference type="CDD" id="cd00371">
    <property type="entry name" value="HMA"/>
    <property type="match status" value="3"/>
</dbReference>
<evidence type="ECO:0000256" key="2">
    <source>
        <dbReference type="ARBA" id="ARBA00006024"/>
    </source>
</evidence>
<comment type="similarity">
    <text evidence="2 10">Belongs to the cation transport ATPase (P-type) (TC 3.A.3) family. Type IB subfamily.</text>
</comment>
<dbReference type="InterPro" id="IPR023298">
    <property type="entry name" value="ATPase_P-typ_TM_dom_sf"/>
</dbReference>
<dbReference type="PROSITE" id="PS01047">
    <property type="entry name" value="HMA_1"/>
    <property type="match status" value="2"/>
</dbReference>
<dbReference type="InterPro" id="IPR036412">
    <property type="entry name" value="HAD-like_sf"/>
</dbReference>
<evidence type="ECO:0000256" key="1">
    <source>
        <dbReference type="ARBA" id="ARBA00004141"/>
    </source>
</evidence>
<dbReference type="InterPro" id="IPR008250">
    <property type="entry name" value="ATPase_P-typ_transduc_dom_A_sf"/>
</dbReference>
<dbReference type="Gene3D" id="3.40.1110.10">
    <property type="entry name" value="Calcium-transporting ATPase, cytoplasmic domain N"/>
    <property type="match status" value="1"/>
</dbReference>
<dbReference type="InterPro" id="IPR044492">
    <property type="entry name" value="P_typ_ATPase_HD_dom"/>
</dbReference>
<evidence type="ECO:0000256" key="10">
    <source>
        <dbReference type="RuleBase" id="RU362081"/>
    </source>
</evidence>
<dbReference type="SFLD" id="SFLDF00027">
    <property type="entry name" value="p-type_atpase"/>
    <property type="match status" value="1"/>
</dbReference>
<dbReference type="GeneID" id="19200278"/>
<name>A0A5M3MB90_CONPW</name>
<evidence type="ECO:0000256" key="6">
    <source>
        <dbReference type="ARBA" id="ARBA00022840"/>
    </source>
</evidence>
<dbReference type="NCBIfam" id="TIGR01525">
    <property type="entry name" value="ATPase-IB_hvy"/>
    <property type="match status" value="1"/>
</dbReference>
<dbReference type="InterPro" id="IPR006121">
    <property type="entry name" value="HMA_dom"/>
</dbReference>
<dbReference type="Gene3D" id="3.30.70.100">
    <property type="match status" value="3"/>
</dbReference>
<dbReference type="Gene3D" id="3.40.50.1000">
    <property type="entry name" value="HAD superfamily/HAD-like"/>
    <property type="match status" value="1"/>
</dbReference>
<reference evidence="13" key="1">
    <citation type="journal article" date="2012" name="Science">
        <title>The Paleozoic origin of enzymatic lignin decomposition reconstructed from 31 fungal genomes.</title>
        <authorList>
            <person name="Floudas D."/>
            <person name="Binder M."/>
            <person name="Riley R."/>
            <person name="Barry K."/>
            <person name="Blanchette R.A."/>
            <person name="Henrissat B."/>
            <person name="Martinez A.T."/>
            <person name="Otillar R."/>
            <person name="Spatafora J.W."/>
            <person name="Yadav J.S."/>
            <person name="Aerts A."/>
            <person name="Benoit I."/>
            <person name="Boyd A."/>
            <person name="Carlson A."/>
            <person name="Copeland A."/>
            <person name="Coutinho P.M."/>
            <person name="de Vries R.P."/>
            <person name="Ferreira P."/>
            <person name="Findley K."/>
            <person name="Foster B."/>
            <person name="Gaskell J."/>
            <person name="Glotzer D."/>
            <person name="Gorecki P."/>
            <person name="Heitman J."/>
            <person name="Hesse C."/>
            <person name="Hori C."/>
            <person name="Igarashi K."/>
            <person name="Jurgens J.A."/>
            <person name="Kallen N."/>
            <person name="Kersten P."/>
            <person name="Kohler A."/>
            <person name="Kuees U."/>
            <person name="Kumar T.K.A."/>
            <person name="Kuo A."/>
            <person name="LaButti K."/>
            <person name="Larrondo L.F."/>
            <person name="Lindquist E."/>
            <person name="Ling A."/>
            <person name="Lombard V."/>
            <person name="Lucas S."/>
            <person name="Lundell T."/>
            <person name="Martin R."/>
            <person name="McLaughlin D.J."/>
            <person name="Morgenstern I."/>
            <person name="Morin E."/>
            <person name="Murat C."/>
            <person name="Nagy L.G."/>
            <person name="Nolan M."/>
            <person name="Ohm R.A."/>
            <person name="Patyshakuliyeva A."/>
            <person name="Rokas A."/>
            <person name="Ruiz-Duenas F.J."/>
            <person name="Sabat G."/>
            <person name="Salamov A."/>
            <person name="Samejima M."/>
            <person name="Schmutz J."/>
            <person name="Slot J.C."/>
            <person name="St John F."/>
            <person name="Stenlid J."/>
            <person name="Sun H."/>
            <person name="Sun S."/>
            <person name="Syed K."/>
            <person name="Tsang A."/>
            <person name="Wiebenga A."/>
            <person name="Young D."/>
            <person name="Pisabarro A."/>
            <person name="Eastwood D.C."/>
            <person name="Martin F."/>
            <person name="Cullen D."/>
            <person name="Grigoriev I.V."/>
            <person name="Hibbett D.S."/>
        </authorList>
    </citation>
    <scope>NUCLEOTIDE SEQUENCE [LARGE SCALE GENOMIC DNA]</scope>
    <source>
        <strain evidence="13">RWD-64-598 SS2</strain>
    </source>
</reference>
<dbReference type="AlphaFoldDB" id="A0A5M3MB90"/>
<dbReference type="Pfam" id="PF00403">
    <property type="entry name" value="HMA"/>
    <property type="match status" value="2"/>
</dbReference>
<dbReference type="SUPFAM" id="SSF81653">
    <property type="entry name" value="Calcium ATPase, transduction domain A"/>
    <property type="match status" value="1"/>
</dbReference>
<comment type="subcellular location">
    <subcellularLocation>
        <location evidence="1">Membrane</location>
        <topology evidence="1">Multi-pass membrane protein</topology>
    </subcellularLocation>
</comment>
<protein>
    <submittedName>
        <fullName evidence="12">Heavy metal translocatin</fullName>
    </submittedName>
</protein>
<proteinExistence type="inferred from homology"/>
<dbReference type="NCBIfam" id="TIGR01494">
    <property type="entry name" value="ATPase_P-type"/>
    <property type="match status" value="2"/>
</dbReference>
<dbReference type="GO" id="GO:0005507">
    <property type="term" value="F:copper ion binding"/>
    <property type="evidence" value="ECO:0007669"/>
    <property type="project" value="TreeGrafter"/>
</dbReference>
<feature type="domain" description="HMA" evidence="11">
    <location>
        <begin position="150"/>
        <end position="215"/>
    </location>
</feature>
<dbReference type="Gene3D" id="2.70.150.10">
    <property type="entry name" value="Calcium-transporting ATPase, cytoplasmic transduction domain A"/>
    <property type="match status" value="1"/>
</dbReference>
<dbReference type="EMBL" id="JH711586">
    <property type="protein sequence ID" value="EIW76154.1"/>
    <property type="molecule type" value="Genomic_DNA"/>
</dbReference>
<organism evidence="12 13">
    <name type="scientific">Coniophora puteana (strain RWD-64-598)</name>
    <name type="common">Brown rot fungus</name>
    <dbReference type="NCBI Taxonomy" id="741705"/>
    <lineage>
        <taxon>Eukaryota</taxon>
        <taxon>Fungi</taxon>
        <taxon>Dikarya</taxon>
        <taxon>Basidiomycota</taxon>
        <taxon>Agaricomycotina</taxon>
        <taxon>Agaricomycetes</taxon>
        <taxon>Agaricomycetidae</taxon>
        <taxon>Boletales</taxon>
        <taxon>Coniophorineae</taxon>
        <taxon>Coniophoraceae</taxon>
        <taxon>Coniophora</taxon>
    </lineage>
</organism>
<dbReference type="OrthoDB" id="432719at2759"/>
<dbReference type="InterPro" id="IPR017969">
    <property type="entry name" value="Heavy-metal-associated_CS"/>
</dbReference>
<dbReference type="PRINTS" id="PR00119">
    <property type="entry name" value="CATATPASE"/>
</dbReference>
<dbReference type="SUPFAM" id="SSF56784">
    <property type="entry name" value="HAD-like"/>
    <property type="match status" value="1"/>
</dbReference>
<feature type="transmembrane region" description="Helical" evidence="10">
    <location>
        <begin position="377"/>
        <end position="397"/>
    </location>
</feature>
<dbReference type="Pfam" id="PF00122">
    <property type="entry name" value="E1-E2_ATPase"/>
    <property type="match status" value="1"/>
</dbReference>
<evidence type="ECO:0000256" key="3">
    <source>
        <dbReference type="ARBA" id="ARBA00022692"/>
    </source>
</evidence>
<dbReference type="InterPro" id="IPR018303">
    <property type="entry name" value="ATPase_P-typ_P_site"/>
</dbReference>
<accession>A0A5M3MB90</accession>
<keyword evidence="8 10" id="KW-1133">Transmembrane helix</keyword>
<feature type="transmembrane region" description="Helical" evidence="10">
    <location>
        <begin position="649"/>
        <end position="672"/>
    </location>
</feature>
<dbReference type="GO" id="GO:0055070">
    <property type="term" value="P:copper ion homeostasis"/>
    <property type="evidence" value="ECO:0007669"/>
    <property type="project" value="TreeGrafter"/>
</dbReference>
<dbReference type="SFLD" id="SFLDS00003">
    <property type="entry name" value="Haloacid_Dehalogenase"/>
    <property type="match status" value="1"/>
</dbReference>
<dbReference type="InterPro" id="IPR001757">
    <property type="entry name" value="P_typ_ATPase"/>
</dbReference>
<evidence type="ECO:0000256" key="8">
    <source>
        <dbReference type="ARBA" id="ARBA00022989"/>
    </source>
</evidence>
<keyword evidence="9 10" id="KW-0472">Membrane</keyword>
<sequence>MSSETKITTILVSNLHCSSCVRAIQQALSTLAPPPSAVNVSIVSQTVTVEHSPMLSGDALHSRLDEAGFDTVDTGKDPTEEGPSIRQRTLSGVSTLLSGKRRKHLQHCTLCQEIARLGSPVSQQNLIGSQVSLGRNVGEDSKLSEVNGPFLLTLSVGGMTCAACSNTVTDLVSQVPGASNVVVSLLSNSATVEITHKDLAGQVTETIEDCGFEADVVKVEPISSSSSETSTIGPRLISLRVDGMFCEHCPAKIMASLEKLAPSVTIEKSLADLRDPILSVSYEPAPPDITIRHIVSAIEAADPQNFKVSIYRPPSLEQRARIIQLQERRNLLGRLIFSVVVAIPTFVIGVVYMSLLPNGNTGKQFLMEPMWNGNASRIQWALFFCATPVMFYGAGLFHRRSIKEIRALWRRGSTTPILSRFTKFGSMNLLVSSGVSVAYFSSIALLALSASLPPSESGMGDTTTYFDSVVFLTMFLLCGRYLEAYSKARTADAITALGSLRPSDAFLIAPRSSSEPSLAIAPLGDPEKGDPEKDNGNMMAQPGFSVQRVNVDFLEVGDIVRVQHGSTPPADGSIVAGTDCAFDESSLTGEARLIKKQIGDRVFLGTINQSKPVDIKVDAIGGVTMLDHIVDIVREGQTRRAPIERIADIITGSFVPVVTLLAIITWVVWLGLGFGGGIPRSYLDTNVGGWTVWSLEFAIAVFVVACPCGIGLAAPTALLVGSGLAAKYGILARGGGEAFQEMAQLDIVVFDKTGTLTEGGQPQVVDSLVLEPASQRWSREVVLGIASELESASSHPLGIAIRSFAQANAAKEVTGVDFDEAAGRGVKGRFEQLDCVAIIGNEAWMQEHGASLDPNVARQLDQWKSEAKSVILLGATRPGGETYDIIAVFSVSDPLRPEAKGVISRLGDLNIGTWMISGDNEVTAKAVARSVGIAECNVIAGVLPHQKAEKIEWLQKNGAKRPPTRLQRLLHRGPMNERCVVAMTGDGINDAPALAAADVGIAIGSGSDVALSSASFILVSSNLTSLLTLSDLSRTVFNRVKLNFMWAFMYNIIAVPIAAGVIYPAHNARLPPVWASLAMALSSVSVICSSLLLKLYKEPKIDINSN</sequence>
<keyword evidence="6 10" id="KW-0067">ATP-binding</keyword>
<feature type="transmembrane region" description="Helical" evidence="10">
    <location>
        <begin position="692"/>
        <end position="720"/>
    </location>
</feature>
<dbReference type="SUPFAM" id="SSF55008">
    <property type="entry name" value="HMA, heavy metal-associated domain"/>
    <property type="match status" value="3"/>
</dbReference>
<gene>
    <name evidence="12" type="ORF">CONPUDRAFT_130582</name>
</gene>
<keyword evidence="4 10" id="KW-0479">Metal-binding</keyword>
<evidence type="ECO:0000256" key="5">
    <source>
        <dbReference type="ARBA" id="ARBA00022741"/>
    </source>
</evidence>
<evidence type="ECO:0000313" key="12">
    <source>
        <dbReference type="EMBL" id="EIW76154.1"/>
    </source>
</evidence>
<dbReference type="InterPro" id="IPR059000">
    <property type="entry name" value="ATPase_P-type_domA"/>
</dbReference>
<feature type="domain" description="HMA" evidence="11">
    <location>
        <begin position="6"/>
        <end position="72"/>
    </location>
</feature>
<feature type="transmembrane region" description="Helical" evidence="10">
    <location>
        <begin position="1044"/>
        <end position="1066"/>
    </location>
</feature>
<dbReference type="RefSeq" id="XP_007773420.1">
    <property type="nucleotide sequence ID" value="XM_007775230.1"/>
</dbReference>
<dbReference type="SFLD" id="SFLDG00002">
    <property type="entry name" value="C1.7:_P-type_atpase_like"/>
    <property type="match status" value="1"/>
</dbReference>
<comment type="caution">
    <text evidence="12">The sequence shown here is derived from an EMBL/GenBank/DDBJ whole genome shotgun (WGS) entry which is preliminary data.</text>
</comment>
<dbReference type="Pfam" id="PF00702">
    <property type="entry name" value="Hydrolase"/>
    <property type="match status" value="1"/>
</dbReference>
<keyword evidence="7" id="KW-1278">Translocase</keyword>